<evidence type="ECO:0000313" key="3">
    <source>
        <dbReference type="EMBL" id="GES81682.1"/>
    </source>
</evidence>
<dbReference type="PANTHER" id="PTHR24410:SF23">
    <property type="entry name" value="BTB DOMAIN-CONTAINING PROTEIN-RELATED"/>
    <property type="match status" value="1"/>
</dbReference>
<dbReference type="Pfam" id="PF00651">
    <property type="entry name" value="BTB"/>
    <property type="match status" value="1"/>
</dbReference>
<reference evidence="3" key="2">
    <citation type="submission" date="2019-10" db="EMBL/GenBank/DDBJ databases">
        <title>Conservation and host-specific expression of non-tandemly repeated heterogenous ribosome RNA gene in arbuscular mycorrhizal fungi.</title>
        <authorList>
            <person name="Maeda T."/>
            <person name="Kobayashi Y."/>
            <person name="Nakagawa T."/>
            <person name="Ezawa T."/>
            <person name="Yamaguchi K."/>
            <person name="Bino T."/>
            <person name="Nishimoto Y."/>
            <person name="Shigenobu S."/>
            <person name="Kawaguchi M."/>
        </authorList>
    </citation>
    <scope>NUCLEOTIDE SEQUENCE</scope>
    <source>
        <strain evidence="3">HR1</strain>
    </source>
</reference>
<dbReference type="PANTHER" id="PTHR24410">
    <property type="entry name" value="HL07962P-RELATED"/>
    <property type="match status" value="1"/>
</dbReference>
<organism evidence="2 4">
    <name type="scientific">Rhizophagus clarus</name>
    <dbReference type="NCBI Taxonomy" id="94130"/>
    <lineage>
        <taxon>Eukaryota</taxon>
        <taxon>Fungi</taxon>
        <taxon>Fungi incertae sedis</taxon>
        <taxon>Mucoromycota</taxon>
        <taxon>Glomeromycotina</taxon>
        <taxon>Glomeromycetes</taxon>
        <taxon>Glomerales</taxon>
        <taxon>Glomeraceae</taxon>
        <taxon>Rhizophagus</taxon>
    </lineage>
</organism>
<name>A0A2Z6S875_9GLOM</name>
<gene>
    <name evidence="3" type="ORF">RCL2_000892900</name>
    <name evidence="2" type="ORF">RclHR1_03910004</name>
</gene>
<evidence type="ECO:0000313" key="2">
    <source>
        <dbReference type="EMBL" id="GBC00617.1"/>
    </source>
</evidence>
<dbReference type="SMART" id="SM00225">
    <property type="entry name" value="BTB"/>
    <property type="match status" value="1"/>
</dbReference>
<dbReference type="Proteomes" id="UP000615446">
    <property type="component" value="Unassembled WGS sequence"/>
</dbReference>
<protein>
    <recommendedName>
        <fullName evidence="1">BTB domain-containing protein</fullName>
    </recommendedName>
</protein>
<dbReference type="AlphaFoldDB" id="A0A2Z6S875"/>
<sequence length="273" mass="31983">MNSIFHSGLANSLSLMLNDSDDFNVIIHICENKNTKEFKAHSVILWARSPYFKSAFSNEWITKKNNMIMFNKPNITPIVFEMIIKYIYIGGIDLTKQTGDNILELLIASDELLLEELFKCAQDFLIHIIEKQQNWFRKNFIFIVNTVFKLADYEDVLYCLLKRDDLHVEKIVIWDCLIKWGIEQTGLNSNRTKWDNEDYEALKKILSQLIPLIRFIELYPDFDKISPYKTIIPNNIYEEIEESYHKGALSKNTFLSSRAGKIKSEIIKPKIAK</sequence>
<dbReference type="SUPFAM" id="SSF54695">
    <property type="entry name" value="POZ domain"/>
    <property type="match status" value="1"/>
</dbReference>
<keyword evidence="4" id="KW-1185">Reference proteome</keyword>
<comment type="caution">
    <text evidence="2">The sequence shown here is derived from an EMBL/GenBank/DDBJ whole genome shotgun (WGS) entry which is preliminary data.</text>
</comment>
<evidence type="ECO:0000313" key="4">
    <source>
        <dbReference type="Proteomes" id="UP000247702"/>
    </source>
</evidence>
<dbReference type="OrthoDB" id="8789982at2759"/>
<evidence type="ECO:0000259" key="1">
    <source>
        <dbReference type="PROSITE" id="PS50097"/>
    </source>
</evidence>
<dbReference type="EMBL" id="BEXD01003235">
    <property type="protein sequence ID" value="GBC00617.1"/>
    <property type="molecule type" value="Genomic_DNA"/>
</dbReference>
<dbReference type="CDD" id="cd18186">
    <property type="entry name" value="BTB_POZ_ZBTB_KLHL-like"/>
    <property type="match status" value="1"/>
</dbReference>
<dbReference type="EMBL" id="BLAL01000058">
    <property type="protein sequence ID" value="GES81682.1"/>
    <property type="molecule type" value="Genomic_DNA"/>
</dbReference>
<feature type="domain" description="BTB" evidence="1">
    <location>
        <begin position="21"/>
        <end position="96"/>
    </location>
</feature>
<accession>A0A2Z6S875</accession>
<dbReference type="InterPro" id="IPR051481">
    <property type="entry name" value="BTB-POZ/Galectin-3-binding"/>
</dbReference>
<dbReference type="Gene3D" id="3.30.710.10">
    <property type="entry name" value="Potassium Channel Kv1.1, Chain A"/>
    <property type="match status" value="1"/>
</dbReference>
<proteinExistence type="predicted"/>
<dbReference type="Proteomes" id="UP000247702">
    <property type="component" value="Unassembled WGS sequence"/>
</dbReference>
<dbReference type="STRING" id="94130.A0A2Z6S875"/>
<dbReference type="InterPro" id="IPR000210">
    <property type="entry name" value="BTB/POZ_dom"/>
</dbReference>
<dbReference type="PROSITE" id="PS50097">
    <property type="entry name" value="BTB"/>
    <property type="match status" value="1"/>
</dbReference>
<reference evidence="2 4" key="1">
    <citation type="submission" date="2017-11" db="EMBL/GenBank/DDBJ databases">
        <title>The genome of Rhizophagus clarus HR1 reveals common genetic basis of auxotrophy among arbuscular mycorrhizal fungi.</title>
        <authorList>
            <person name="Kobayashi Y."/>
        </authorList>
    </citation>
    <scope>NUCLEOTIDE SEQUENCE [LARGE SCALE GENOMIC DNA]</scope>
    <source>
        <strain evidence="2 4">HR1</strain>
    </source>
</reference>
<dbReference type="InterPro" id="IPR011333">
    <property type="entry name" value="SKP1/BTB/POZ_sf"/>
</dbReference>